<reference evidence="2 4" key="1">
    <citation type="journal article" date="2015" name="Genome Announc.">
        <title>Complete genome sequences for 35 biothreat assay-relevant bacillus species.</title>
        <authorList>
            <person name="Johnson S.L."/>
            <person name="Daligault H.E."/>
            <person name="Davenport K.W."/>
            <person name="Jaissle J."/>
            <person name="Frey K.G."/>
            <person name="Ladner J.T."/>
            <person name="Broomall S.M."/>
            <person name="Bishop-Lilly K.A."/>
            <person name="Bruce D.C."/>
            <person name="Gibbons H.S."/>
            <person name="Coyne S.R."/>
            <person name="Lo C.C."/>
            <person name="Meincke L."/>
            <person name="Munk A.C."/>
            <person name="Koroleva G.I."/>
            <person name="Rosenzweig C.N."/>
            <person name="Palacios G.F."/>
            <person name="Redden C.L."/>
            <person name="Minogue T.D."/>
            <person name="Chain P.S."/>
        </authorList>
    </citation>
    <scope>NUCLEOTIDE SEQUENCE [LARGE SCALE GENOMIC DNA]</scope>
    <source>
        <strain evidence="2 4">HD1011</strain>
    </source>
</reference>
<dbReference type="RefSeq" id="WP_000288883.1">
    <property type="nucleotide sequence ID" value="NZ_CP009335.1"/>
</dbReference>
<gene>
    <name evidence="2" type="ORF">BF38_3855</name>
    <name evidence="3" type="ORF">FOC89_27015</name>
</gene>
<dbReference type="Proteomes" id="UP000031876">
    <property type="component" value="Chromosome"/>
</dbReference>
<evidence type="ECO:0000313" key="5">
    <source>
        <dbReference type="Proteomes" id="UP000501107"/>
    </source>
</evidence>
<sequence>MYTYDKFISWVEDIKEKNHSSATALCIIKDNKIVLEHYSGYHSNTSSNEIVSASSQFNVASARKSYLGLMIAYALYEGKINSIDDEAIKYFKDFDHALLGKTTIRHLVTHSHGLGETNDGKIFREFEPGQSWAYRDINVRMMTHLIYQLYRKSFPELLKERVFKPANFQETGWRIQQDDNLVAVVDDPNKDAISEIGTVDDGTEKNLFVSAREFAQWGNLHLNQGMIHDKQIVPKEVIKIATSLQSPTYVNKELPQNGLFWFVQNEPAQLSELGERVPKGSYQILGITGPTILVIPAYNVVVAKMYNKRYNYGGDNYLYYLREFSNLVADTFRNSNRA</sequence>
<dbReference type="AlphaFoldDB" id="A0A0B5NSQ5"/>
<evidence type="ECO:0000259" key="1">
    <source>
        <dbReference type="Pfam" id="PF00144"/>
    </source>
</evidence>
<organism evidence="3 5">
    <name type="scientific">Bacillus thuringiensis</name>
    <dbReference type="NCBI Taxonomy" id="1428"/>
    <lineage>
        <taxon>Bacteria</taxon>
        <taxon>Bacillati</taxon>
        <taxon>Bacillota</taxon>
        <taxon>Bacilli</taxon>
        <taxon>Bacillales</taxon>
        <taxon>Bacillaceae</taxon>
        <taxon>Bacillus</taxon>
        <taxon>Bacillus cereus group</taxon>
    </lineage>
</organism>
<dbReference type="SUPFAM" id="SSF56601">
    <property type="entry name" value="beta-lactamase/transpeptidase-like"/>
    <property type="match status" value="1"/>
</dbReference>
<accession>A0A0B5NSQ5</accession>
<dbReference type="PANTHER" id="PTHR43283:SF7">
    <property type="entry name" value="BETA-LACTAMASE-RELATED DOMAIN-CONTAINING PROTEIN"/>
    <property type="match status" value="1"/>
</dbReference>
<dbReference type="PANTHER" id="PTHR43283">
    <property type="entry name" value="BETA-LACTAMASE-RELATED"/>
    <property type="match status" value="1"/>
</dbReference>
<dbReference type="Gene3D" id="3.40.710.10">
    <property type="entry name" value="DD-peptidase/beta-lactamase superfamily"/>
    <property type="match status" value="1"/>
</dbReference>
<reference evidence="3 5" key="2">
    <citation type="submission" date="2020-05" db="EMBL/GenBank/DDBJ databases">
        <title>FDA dAtabase for Regulatory Grade micrObial Sequences (FDA-ARGOS): Supporting development and validation of Infectious Disease Dx tests.</title>
        <authorList>
            <person name="Nelson B."/>
            <person name="Plummer A."/>
            <person name="Tallon L."/>
            <person name="Sadzewicz L."/>
            <person name="Zhao X."/>
            <person name="Vavikolanu K."/>
            <person name="Mehta A."/>
            <person name="Aluvathingal J."/>
            <person name="Nadendla S."/>
            <person name="Myers T."/>
            <person name="Yan Y."/>
            <person name="Sichtig H."/>
        </authorList>
    </citation>
    <scope>NUCLEOTIDE SEQUENCE [LARGE SCALE GENOMIC DNA]</scope>
    <source>
        <strain evidence="3 5">FDAARGOS_795</strain>
    </source>
</reference>
<evidence type="ECO:0000313" key="2">
    <source>
        <dbReference type="EMBL" id="AJG76447.1"/>
    </source>
</evidence>
<feature type="domain" description="Beta-lactamase-related" evidence="1">
    <location>
        <begin position="9"/>
        <end position="319"/>
    </location>
</feature>
<evidence type="ECO:0000313" key="3">
    <source>
        <dbReference type="EMBL" id="QKH27437.1"/>
    </source>
</evidence>
<dbReference type="EMBL" id="CP053980">
    <property type="protein sequence ID" value="QKH27437.1"/>
    <property type="molecule type" value="Genomic_DNA"/>
</dbReference>
<dbReference type="InterPro" id="IPR050789">
    <property type="entry name" value="Diverse_Enzym_Activities"/>
</dbReference>
<proteinExistence type="predicted"/>
<dbReference type="Proteomes" id="UP000501107">
    <property type="component" value="Chromosome"/>
</dbReference>
<dbReference type="InterPro" id="IPR001466">
    <property type="entry name" value="Beta-lactam-related"/>
</dbReference>
<evidence type="ECO:0000313" key="4">
    <source>
        <dbReference type="Proteomes" id="UP000031876"/>
    </source>
</evidence>
<dbReference type="KEGG" id="btw:BF38_3855"/>
<dbReference type="EMBL" id="CP009335">
    <property type="protein sequence ID" value="AJG76447.1"/>
    <property type="molecule type" value="Genomic_DNA"/>
</dbReference>
<protein>
    <submittedName>
        <fullName evidence="3">Beta-lactamase family protein</fullName>
    </submittedName>
</protein>
<dbReference type="InterPro" id="IPR012338">
    <property type="entry name" value="Beta-lactam/transpept-like"/>
</dbReference>
<name>A0A0B5NSQ5_BACTU</name>
<dbReference type="Pfam" id="PF00144">
    <property type="entry name" value="Beta-lactamase"/>
    <property type="match status" value="1"/>
</dbReference>